<dbReference type="Gramene" id="A05p21760.2_BraZ1">
    <property type="protein sequence ID" value="A05p21760.2_BraZ1.CDS"/>
    <property type="gene ID" value="A05g21760.2_BraZ1"/>
</dbReference>
<sequence length="647" mass="75586">MKLSRIVPVSKPVCRLSYPDNPHNLCRRFDPPLSVCFSCKGQHLENRRYYYYCATCDLEFHRGCHLFPPEIKHPFHLLHPLTLIFLDPNFQSSRIPIDWPDSSSESDDYDSYEENSGSYEGHIVKCNYCRKKFQPEEFGMAYYHCSTCNFSLHRICAYIRPPLTIKNLKCHDHTLTLFPRRVPSPCDACGFSLDTPFFDHVYSCLLCNYMVHRTCIYLPRVIKITRHPHRLSYTSSIVPSRELACGVCRKTVDVNYGSYSCNKGCHYALHSKCATNKKVWDGKDLEGVPEEEEEILEPFLWIDEETIQHFSHDHHHLKLRQNGGSHENKFCEACTLPMTVSDRFYSCIKCEFVLHETCASLPRRKHHPVHKHPLTLFHPTSSNPRKVERKYCRDGFFTCDGCTRNCCGFIYRCSEKDCEYQLDVRCASLPDPSIHDCHPRDHPLFFNFTSGSFRFSGYYRSCMGFESVACDHSEYLECIQCESSFLCLHCATLPCVAHYKHDKHPVTLCYGEEETTDLKYWCEICENKLDATKWFYTCESCRVTLHVKCLLGKEVYYMKPNHIIKINGKNVDIEYNNGNTRPVCTKCGLRCIYTLVYKCENEIFCSLTCFFQPGLPLGYHYYITRRIMRIRETEKLEEEAEVELANE</sequence>
<dbReference type="SUPFAM" id="SSF57889">
    <property type="entry name" value="Cysteine-rich domain"/>
    <property type="match status" value="4"/>
</dbReference>
<protein>
    <recommendedName>
        <fullName evidence="5">Phorbol-ester/DAG-type domain-containing protein</fullName>
    </recommendedName>
</protein>
<feature type="domain" description="Phorbol-ester/DAG-type" evidence="5">
    <location>
        <begin position="172"/>
        <end position="215"/>
    </location>
</feature>
<dbReference type="PROSITE" id="PS50081">
    <property type="entry name" value="ZF_DAG_PE_2"/>
    <property type="match status" value="2"/>
</dbReference>
<name>A0A3P5YWE3_BRACM</name>
<dbReference type="Pfam" id="PF03107">
    <property type="entry name" value="C1_2"/>
    <property type="match status" value="4"/>
</dbReference>
<evidence type="ECO:0000256" key="1">
    <source>
        <dbReference type="ARBA" id="ARBA00022723"/>
    </source>
</evidence>
<dbReference type="SMART" id="SM00249">
    <property type="entry name" value="PHD"/>
    <property type="match status" value="5"/>
</dbReference>
<evidence type="ECO:0000259" key="5">
    <source>
        <dbReference type="PROSITE" id="PS50081"/>
    </source>
</evidence>
<dbReference type="InterPro" id="IPR054483">
    <property type="entry name" value="DC1-like_CT"/>
</dbReference>
<dbReference type="PANTHER" id="PTHR32410:SF210">
    <property type="entry name" value="CYSTEINE_HISTIDINE-RICH C1 DOMAIN FAMILY PROTEIN"/>
    <property type="match status" value="1"/>
</dbReference>
<accession>A0A3P5YWE3</accession>
<dbReference type="Pfam" id="PF22926">
    <property type="entry name" value="C1-like_CT"/>
    <property type="match status" value="1"/>
</dbReference>
<evidence type="ECO:0000256" key="3">
    <source>
        <dbReference type="ARBA" id="ARBA00022771"/>
    </source>
</evidence>
<evidence type="ECO:0000256" key="2">
    <source>
        <dbReference type="ARBA" id="ARBA00022737"/>
    </source>
</evidence>
<keyword evidence="4" id="KW-0862">Zinc</keyword>
<evidence type="ECO:0000313" key="7">
    <source>
        <dbReference type="EMBL" id="VDC71249.1"/>
    </source>
</evidence>
<dbReference type="InterPro" id="IPR002219">
    <property type="entry name" value="PKC_DAG/PE"/>
</dbReference>
<dbReference type="InterPro" id="IPR004146">
    <property type="entry name" value="DC1"/>
</dbReference>
<dbReference type="InterPro" id="IPR046349">
    <property type="entry name" value="C1-like_sf"/>
</dbReference>
<gene>
    <name evidence="7" type="ORF">BRAA05T20963Z</name>
    <name evidence="6" type="ORF">BRAPAZ1V2_A05P21760.2</name>
</gene>
<evidence type="ECO:0000256" key="4">
    <source>
        <dbReference type="ARBA" id="ARBA00022833"/>
    </source>
</evidence>
<dbReference type="GO" id="GO:0008270">
    <property type="term" value="F:zinc ion binding"/>
    <property type="evidence" value="ECO:0007669"/>
    <property type="project" value="UniProtKB-KW"/>
</dbReference>
<dbReference type="InterPro" id="IPR053192">
    <property type="entry name" value="Vacuole_Formation_Reg"/>
</dbReference>
<keyword evidence="2" id="KW-0677">Repeat</keyword>
<evidence type="ECO:0000313" key="6">
    <source>
        <dbReference type="EMBL" id="CAG7875655.1"/>
    </source>
</evidence>
<dbReference type="EMBL" id="LS974621">
    <property type="protein sequence ID" value="CAG7875655.1"/>
    <property type="molecule type" value="Genomic_DNA"/>
</dbReference>
<proteinExistence type="predicted"/>
<dbReference type="PANTHER" id="PTHR32410">
    <property type="entry name" value="CYSTEINE/HISTIDINE-RICH C1 DOMAIN FAMILY PROTEIN"/>
    <property type="match status" value="1"/>
</dbReference>
<organism evidence="7">
    <name type="scientific">Brassica campestris</name>
    <name type="common">Field mustard</name>
    <dbReference type="NCBI Taxonomy" id="3711"/>
    <lineage>
        <taxon>Eukaryota</taxon>
        <taxon>Viridiplantae</taxon>
        <taxon>Streptophyta</taxon>
        <taxon>Embryophyta</taxon>
        <taxon>Tracheophyta</taxon>
        <taxon>Spermatophyta</taxon>
        <taxon>Magnoliopsida</taxon>
        <taxon>eudicotyledons</taxon>
        <taxon>Gunneridae</taxon>
        <taxon>Pentapetalae</taxon>
        <taxon>rosids</taxon>
        <taxon>malvids</taxon>
        <taxon>Brassicales</taxon>
        <taxon>Brassicaceae</taxon>
        <taxon>Brassiceae</taxon>
        <taxon>Brassica</taxon>
    </lineage>
</organism>
<keyword evidence="3" id="KW-0863">Zinc-finger</keyword>
<keyword evidence="1" id="KW-0479">Metal-binding</keyword>
<reference evidence="7" key="1">
    <citation type="submission" date="2018-11" db="EMBL/GenBank/DDBJ databases">
        <authorList>
            <consortium name="Genoscope - CEA"/>
            <person name="William W."/>
        </authorList>
    </citation>
    <scope>NUCLEOTIDE SEQUENCE</scope>
</reference>
<dbReference type="InterPro" id="IPR001965">
    <property type="entry name" value="Znf_PHD"/>
</dbReference>
<dbReference type="AlphaFoldDB" id="A0A3P5YWE3"/>
<dbReference type="Proteomes" id="UP000694005">
    <property type="component" value="Chromosome A05"/>
</dbReference>
<feature type="domain" description="Phorbol-ester/DAG-type" evidence="5">
    <location>
        <begin position="111"/>
        <end position="170"/>
    </location>
</feature>
<dbReference type="EMBL" id="LR031570">
    <property type="protein sequence ID" value="VDC71249.1"/>
    <property type="molecule type" value="Genomic_DNA"/>
</dbReference>